<keyword evidence="3" id="KW-1185">Reference proteome</keyword>
<evidence type="ECO:0000313" key="3">
    <source>
        <dbReference type="Proteomes" id="UP001157160"/>
    </source>
</evidence>
<keyword evidence="1" id="KW-0812">Transmembrane</keyword>
<proteinExistence type="predicted"/>
<reference evidence="2 3" key="1">
    <citation type="journal article" date="2014" name="Int. J. Syst. Evol. Microbiol.">
        <title>Complete genome sequence of Corynebacterium casei LMG S-19264T (=DSM 44701T), isolated from a smear-ripened cheese.</title>
        <authorList>
            <consortium name="US DOE Joint Genome Institute (JGI-PGF)"/>
            <person name="Walter F."/>
            <person name="Albersmeier A."/>
            <person name="Kalinowski J."/>
            <person name="Ruckert C."/>
        </authorList>
    </citation>
    <scope>NUCLEOTIDE SEQUENCE [LARGE SCALE GENOMIC DNA]</scope>
    <source>
        <strain evidence="2 3">NBRC 112289</strain>
    </source>
</reference>
<feature type="transmembrane region" description="Helical" evidence="1">
    <location>
        <begin position="446"/>
        <end position="469"/>
    </location>
</feature>
<feature type="transmembrane region" description="Helical" evidence="1">
    <location>
        <begin position="302"/>
        <end position="320"/>
    </location>
</feature>
<name>A0AA37X9P0_9MICO</name>
<dbReference type="Proteomes" id="UP001157160">
    <property type="component" value="Unassembled WGS sequence"/>
</dbReference>
<keyword evidence="1" id="KW-1133">Transmembrane helix</keyword>
<gene>
    <name evidence="2" type="ORF">GCM10025874_20670</name>
</gene>
<protein>
    <submittedName>
        <fullName evidence="2">Uncharacterized protein</fullName>
    </submittedName>
</protein>
<organism evidence="2 3">
    <name type="scientific">Arenivirga flava</name>
    <dbReference type="NCBI Taxonomy" id="1930060"/>
    <lineage>
        <taxon>Bacteria</taxon>
        <taxon>Bacillati</taxon>
        <taxon>Actinomycetota</taxon>
        <taxon>Actinomycetes</taxon>
        <taxon>Micrococcales</taxon>
        <taxon>Microbacteriaceae</taxon>
        <taxon>Arenivirga</taxon>
    </lineage>
</organism>
<feature type="transmembrane region" description="Helical" evidence="1">
    <location>
        <begin position="144"/>
        <end position="166"/>
    </location>
</feature>
<accession>A0AA37X9P0</accession>
<feature type="transmembrane region" description="Helical" evidence="1">
    <location>
        <begin position="172"/>
        <end position="194"/>
    </location>
</feature>
<comment type="caution">
    <text evidence="2">The sequence shown here is derived from an EMBL/GenBank/DDBJ whole genome shotgun (WGS) entry which is preliminary data.</text>
</comment>
<feature type="transmembrane region" description="Helical" evidence="1">
    <location>
        <begin position="240"/>
        <end position="271"/>
    </location>
</feature>
<dbReference type="AlphaFoldDB" id="A0AA37X9P0"/>
<evidence type="ECO:0000313" key="2">
    <source>
        <dbReference type="EMBL" id="GMA28814.1"/>
    </source>
</evidence>
<evidence type="ECO:0000256" key="1">
    <source>
        <dbReference type="SAM" id="Phobius"/>
    </source>
</evidence>
<sequence>MTATEPRRRAKHEQRRGVRRRILVVDRITAAFALLGPGRAERRPRIWVAAVLGGAVMTGLALLRLFVPVPVGMADAGDGFRLLCSVGLANERPFTADAMSAVYPLWSPADWHAAACPGSDVWSLSPYYGVAALARLLGGGVLDLRILGALLAVALGLLTVALIRYLPGAVPFRLVVAALLGAVLLDGVFADFLISADLDGAVLLAVLAGFIALLILWGGWADRVTTLDVPPRGVAASALGVLLAAAALATSPALLAFLPGFVAALVVLPWLRDAEQRRGRETGRALRGDRGRELARTLAHRVPSLTAAVALLAVGAAQAGDALDRVRSDAVYSVVFGTLLPTSPDPEADLGWFGLPEGALQASGRSITDPQAGAVLADPAFAAIGIDDLIRFRITHPERIVAVSDRGLAAIAQPAQQSRGSTMLPVGDGEPVQDPRWTPVAGSSPLLLAVPLLVPGLQFAGMLVALSLAFARTHPLRSRSLGFATVFAMLAGWLHFWAVAPGDQRVLSEAMLPSTLLFWMGLPLLFACAAVRLAGPGEKSSIRAPEAKNALIAAITRPDARPSP</sequence>
<feature type="transmembrane region" description="Helical" evidence="1">
    <location>
        <begin position="46"/>
        <end position="67"/>
    </location>
</feature>
<feature type="transmembrane region" description="Helical" evidence="1">
    <location>
        <begin position="512"/>
        <end position="534"/>
    </location>
</feature>
<feature type="transmembrane region" description="Helical" evidence="1">
    <location>
        <begin position="201"/>
        <end position="220"/>
    </location>
</feature>
<feature type="transmembrane region" description="Helical" evidence="1">
    <location>
        <begin position="481"/>
        <end position="500"/>
    </location>
</feature>
<keyword evidence="1" id="KW-0472">Membrane</keyword>
<dbReference type="EMBL" id="BSUL01000001">
    <property type="protein sequence ID" value="GMA28814.1"/>
    <property type="molecule type" value="Genomic_DNA"/>
</dbReference>